<dbReference type="PANTHER" id="PTHR46438">
    <property type="entry name" value="ALPHA/BETA-HYDROLASES SUPERFAMILY PROTEIN"/>
    <property type="match status" value="1"/>
</dbReference>
<dbReference type="InterPro" id="IPR029058">
    <property type="entry name" value="AB_hydrolase_fold"/>
</dbReference>
<dbReference type="OrthoDB" id="408373at2759"/>
<evidence type="ECO:0000313" key="3">
    <source>
        <dbReference type="Proteomes" id="UP000789572"/>
    </source>
</evidence>
<dbReference type="AlphaFoldDB" id="A0A9N8VR38"/>
<evidence type="ECO:0000313" key="2">
    <source>
        <dbReference type="EMBL" id="CAG8463381.1"/>
    </source>
</evidence>
<dbReference type="PANTHER" id="PTHR46438:SF11">
    <property type="entry name" value="LIPASE-RELATED"/>
    <property type="match status" value="1"/>
</dbReference>
<comment type="caution">
    <text evidence="2">The sequence shown here is derived from an EMBL/GenBank/DDBJ whole genome shotgun (WGS) entry which is preliminary data.</text>
</comment>
<dbReference type="Proteomes" id="UP000789572">
    <property type="component" value="Unassembled WGS sequence"/>
</dbReference>
<dbReference type="Pfam" id="PF12146">
    <property type="entry name" value="Hydrolase_4"/>
    <property type="match status" value="1"/>
</dbReference>
<evidence type="ECO:0000259" key="1">
    <source>
        <dbReference type="Pfam" id="PF12146"/>
    </source>
</evidence>
<protein>
    <submittedName>
        <fullName evidence="2">8735_t:CDS:1</fullName>
    </submittedName>
</protein>
<accession>A0A9N8VR38</accession>
<dbReference type="EMBL" id="CAJVPJ010000038">
    <property type="protein sequence ID" value="CAG8463381.1"/>
    <property type="molecule type" value="Genomic_DNA"/>
</dbReference>
<dbReference type="SUPFAM" id="SSF53474">
    <property type="entry name" value="alpha/beta-Hydrolases"/>
    <property type="match status" value="1"/>
</dbReference>
<keyword evidence="3" id="KW-1185">Reference proteome</keyword>
<sequence>MSRIAFMPQFNDRRLVDKFHLVRMDCRGAGRSSKPTNMSMYDNIYVYADDLNAVIQDVTKSYPNKKVALVGWSFGFPISLAYLDKYGYDRVTGLVSCSGHANPKISLNATALGPFVDQLTSNDYTKAITTIESLVYVLTAKPLDEKTRLMFIGIMAIVPPVAKRGIVSIIGKSYDFEPVLRKANIPVLVIYGDKDNLTNRGYPEAMEKAAKKAVIKRYHNVGHFPSWESAKQFNTDLTIFIKSCTDGS</sequence>
<dbReference type="InterPro" id="IPR022742">
    <property type="entry name" value="Hydrolase_4"/>
</dbReference>
<feature type="domain" description="Serine aminopeptidase S33" evidence="1">
    <location>
        <begin position="18"/>
        <end position="223"/>
    </location>
</feature>
<organism evidence="2 3">
    <name type="scientific">Paraglomus occultum</name>
    <dbReference type="NCBI Taxonomy" id="144539"/>
    <lineage>
        <taxon>Eukaryota</taxon>
        <taxon>Fungi</taxon>
        <taxon>Fungi incertae sedis</taxon>
        <taxon>Mucoromycota</taxon>
        <taxon>Glomeromycotina</taxon>
        <taxon>Glomeromycetes</taxon>
        <taxon>Paraglomerales</taxon>
        <taxon>Paraglomeraceae</taxon>
        <taxon>Paraglomus</taxon>
    </lineage>
</organism>
<name>A0A9N8VR38_9GLOM</name>
<proteinExistence type="predicted"/>
<reference evidence="2" key="1">
    <citation type="submission" date="2021-06" db="EMBL/GenBank/DDBJ databases">
        <authorList>
            <person name="Kallberg Y."/>
            <person name="Tangrot J."/>
            <person name="Rosling A."/>
        </authorList>
    </citation>
    <scope>NUCLEOTIDE SEQUENCE</scope>
    <source>
        <strain evidence="2">IA702</strain>
    </source>
</reference>
<dbReference type="Gene3D" id="3.40.50.1820">
    <property type="entry name" value="alpha/beta hydrolase"/>
    <property type="match status" value="1"/>
</dbReference>
<gene>
    <name evidence="2" type="ORF">POCULU_LOCUS676</name>
</gene>